<dbReference type="EMBL" id="BPLQ01013288">
    <property type="protein sequence ID" value="GIY71088.1"/>
    <property type="molecule type" value="Genomic_DNA"/>
</dbReference>
<evidence type="ECO:0000313" key="2">
    <source>
        <dbReference type="EMBL" id="GIY71088.1"/>
    </source>
</evidence>
<evidence type="ECO:0000313" key="3">
    <source>
        <dbReference type="Proteomes" id="UP001054837"/>
    </source>
</evidence>
<feature type="region of interest" description="Disordered" evidence="1">
    <location>
        <begin position="106"/>
        <end position="129"/>
    </location>
</feature>
<gene>
    <name evidence="2" type="ORF">CDAR_228901</name>
</gene>
<organism evidence="2 3">
    <name type="scientific">Caerostris darwini</name>
    <dbReference type="NCBI Taxonomy" id="1538125"/>
    <lineage>
        <taxon>Eukaryota</taxon>
        <taxon>Metazoa</taxon>
        <taxon>Ecdysozoa</taxon>
        <taxon>Arthropoda</taxon>
        <taxon>Chelicerata</taxon>
        <taxon>Arachnida</taxon>
        <taxon>Araneae</taxon>
        <taxon>Araneomorphae</taxon>
        <taxon>Entelegynae</taxon>
        <taxon>Araneoidea</taxon>
        <taxon>Araneidae</taxon>
        <taxon>Caerostris</taxon>
    </lineage>
</organism>
<keyword evidence="3" id="KW-1185">Reference proteome</keyword>
<reference evidence="2 3" key="1">
    <citation type="submission" date="2021-06" db="EMBL/GenBank/DDBJ databases">
        <title>Caerostris darwini draft genome.</title>
        <authorList>
            <person name="Kono N."/>
            <person name="Arakawa K."/>
        </authorList>
    </citation>
    <scope>NUCLEOTIDE SEQUENCE [LARGE SCALE GENOMIC DNA]</scope>
</reference>
<proteinExistence type="predicted"/>
<sequence>MPAKSVLGTAKIAFQQKNYGEDGWKGHSRRGVPHCPLAESSRLIFRNRDVTASFPRGGFLFKNMHKMPPKASLTHTIITVFILRDAMLETNALQIGSGDRENCFSAKNYGEGGNSQMDAPTAPGRKQPG</sequence>
<protein>
    <submittedName>
        <fullName evidence="2">Uncharacterized protein</fullName>
    </submittedName>
</protein>
<dbReference type="AlphaFoldDB" id="A0AAV4VNL6"/>
<name>A0AAV4VNL6_9ARAC</name>
<comment type="caution">
    <text evidence="2">The sequence shown here is derived from an EMBL/GenBank/DDBJ whole genome shotgun (WGS) entry which is preliminary data.</text>
</comment>
<accession>A0AAV4VNL6</accession>
<evidence type="ECO:0000256" key="1">
    <source>
        <dbReference type="SAM" id="MobiDB-lite"/>
    </source>
</evidence>
<dbReference type="Proteomes" id="UP001054837">
    <property type="component" value="Unassembled WGS sequence"/>
</dbReference>